<dbReference type="Gene3D" id="1.10.260.40">
    <property type="entry name" value="lambda repressor-like DNA-binding domains"/>
    <property type="match status" value="1"/>
</dbReference>
<name>A0ABW7EZZ4_9BURK</name>
<accession>A0ABW7EZZ4</accession>
<dbReference type="PANTHER" id="PTHR46797">
    <property type="entry name" value="HTH-TYPE TRANSCRIPTIONAL REGULATOR"/>
    <property type="match status" value="1"/>
</dbReference>
<evidence type="ECO:0000313" key="3">
    <source>
        <dbReference type="EMBL" id="MFG6429806.1"/>
    </source>
</evidence>
<dbReference type="Proteomes" id="UP001606210">
    <property type="component" value="Unassembled WGS sequence"/>
</dbReference>
<dbReference type="InterPro" id="IPR050807">
    <property type="entry name" value="TransReg_Diox_bact_type"/>
</dbReference>
<keyword evidence="1" id="KW-0238">DNA-binding</keyword>
<sequence length="124" mass="13761">MVDQRRSRQHLDEATQTDLPVRLGRNLATRRKALGLTQAGVAERLGVDTETLSRFERGKHVPSLLTLERLAAILSSTCAELLDEHAPEPASEALVMQTWLDALSAKDAAFAKRMLKAFCEHLAR</sequence>
<dbReference type="RefSeq" id="WP_394477573.1">
    <property type="nucleotide sequence ID" value="NZ_JBIGHV010000003.1"/>
</dbReference>
<protein>
    <submittedName>
        <fullName evidence="3">Helix-turn-helix domain-containing protein</fullName>
    </submittedName>
</protein>
<dbReference type="PROSITE" id="PS50943">
    <property type="entry name" value="HTH_CROC1"/>
    <property type="match status" value="1"/>
</dbReference>
<evidence type="ECO:0000313" key="4">
    <source>
        <dbReference type="Proteomes" id="UP001606210"/>
    </source>
</evidence>
<dbReference type="InterPro" id="IPR010982">
    <property type="entry name" value="Lambda_DNA-bd_dom_sf"/>
</dbReference>
<proteinExistence type="predicted"/>
<dbReference type="SUPFAM" id="SSF47413">
    <property type="entry name" value="lambda repressor-like DNA-binding domains"/>
    <property type="match status" value="1"/>
</dbReference>
<dbReference type="Pfam" id="PF13560">
    <property type="entry name" value="HTH_31"/>
    <property type="match status" value="1"/>
</dbReference>
<keyword evidence="4" id="KW-1185">Reference proteome</keyword>
<evidence type="ECO:0000259" key="2">
    <source>
        <dbReference type="PROSITE" id="PS50943"/>
    </source>
</evidence>
<evidence type="ECO:0000256" key="1">
    <source>
        <dbReference type="ARBA" id="ARBA00023125"/>
    </source>
</evidence>
<dbReference type="PANTHER" id="PTHR46797:SF1">
    <property type="entry name" value="METHYLPHOSPHONATE SYNTHASE"/>
    <property type="match status" value="1"/>
</dbReference>
<feature type="domain" description="HTH cro/C1-type" evidence="2">
    <location>
        <begin position="27"/>
        <end position="81"/>
    </location>
</feature>
<organism evidence="3 4">
    <name type="scientific">Pelomonas parva</name>
    <dbReference type="NCBI Taxonomy" id="3299032"/>
    <lineage>
        <taxon>Bacteria</taxon>
        <taxon>Pseudomonadati</taxon>
        <taxon>Pseudomonadota</taxon>
        <taxon>Betaproteobacteria</taxon>
        <taxon>Burkholderiales</taxon>
        <taxon>Sphaerotilaceae</taxon>
        <taxon>Roseateles</taxon>
    </lineage>
</organism>
<dbReference type="InterPro" id="IPR001387">
    <property type="entry name" value="Cro/C1-type_HTH"/>
</dbReference>
<comment type="caution">
    <text evidence="3">The sequence shown here is derived from an EMBL/GenBank/DDBJ whole genome shotgun (WGS) entry which is preliminary data.</text>
</comment>
<reference evidence="3 4" key="1">
    <citation type="submission" date="2024-08" db="EMBL/GenBank/DDBJ databases">
        <authorList>
            <person name="Lu H."/>
        </authorList>
    </citation>
    <scope>NUCLEOTIDE SEQUENCE [LARGE SCALE GENOMIC DNA]</scope>
    <source>
        <strain evidence="3 4">LYH14W</strain>
    </source>
</reference>
<dbReference type="EMBL" id="JBIGHV010000003">
    <property type="protein sequence ID" value="MFG6429806.1"/>
    <property type="molecule type" value="Genomic_DNA"/>
</dbReference>
<dbReference type="SMART" id="SM00530">
    <property type="entry name" value="HTH_XRE"/>
    <property type="match status" value="1"/>
</dbReference>
<dbReference type="CDD" id="cd00093">
    <property type="entry name" value="HTH_XRE"/>
    <property type="match status" value="1"/>
</dbReference>
<gene>
    <name evidence="3" type="ORF">ACG00Y_07795</name>
</gene>